<protein>
    <submittedName>
        <fullName evidence="2">Uncharacterized protein</fullName>
    </submittedName>
</protein>
<evidence type="ECO:0000313" key="3">
    <source>
        <dbReference type="Proteomes" id="UP000004416"/>
    </source>
</evidence>
<dbReference type="EMBL" id="AFZX01000133">
    <property type="protein sequence ID" value="EHL04415.1"/>
    <property type="molecule type" value="Genomic_DNA"/>
</dbReference>
<feature type="transmembrane region" description="Helical" evidence="1">
    <location>
        <begin position="12"/>
        <end position="35"/>
    </location>
</feature>
<proteinExistence type="predicted"/>
<sequence length="82" mass="9747">MTVLLQKRHSIITFLVFPKVSHVIHLVSIIALLLFRQVNRIRDQVQEEFLPFNIFVELFDAFQDSLIHFNSSLINRQDTHMK</sequence>
<comment type="caution">
    <text evidence="2">The sequence shown here is derived from an EMBL/GenBank/DDBJ whole genome shotgun (WGS) entry which is preliminary data.</text>
</comment>
<evidence type="ECO:0000256" key="1">
    <source>
        <dbReference type="SAM" id="Phobius"/>
    </source>
</evidence>
<name>G9XVB3_DESHA</name>
<keyword evidence="1" id="KW-1133">Transmembrane helix</keyword>
<dbReference type="Proteomes" id="UP000004416">
    <property type="component" value="Unassembled WGS sequence"/>
</dbReference>
<reference evidence="2 3" key="1">
    <citation type="submission" date="2011-08" db="EMBL/GenBank/DDBJ databases">
        <authorList>
            <person name="Weinstock G."/>
            <person name="Sodergren E."/>
            <person name="Clifton S."/>
            <person name="Fulton L."/>
            <person name="Fulton B."/>
            <person name="Courtney L."/>
            <person name="Fronick C."/>
            <person name="Harrison M."/>
            <person name="Strong C."/>
            <person name="Farmer C."/>
            <person name="Delahaunty K."/>
            <person name="Markovic C."/>
            <person name="Hall O."/>
            <person name="Minx P."/>
            <person name="Tomlinson C."/>
            <person name="Mitreva M."/>
            <person name="Hou S."/>
            <person name="Chen J."/>
            <person name="Wollam A."/>
            <person name="Pepin K.H."/>
            <person name="Johnson M."/>
            <person name="Bhonagiri V."/>
            <person name="Zhang X."/>
            <person name="Suruliraj S."/>
            <person name="Warren W."/>
            <person name="Chinwalla A."/>
            <person name="Mardis E.R."/>
            <person name="Wilson R.K."/>
        </authorList>
    </citation>
    <scope>NUCLEOTIDE SEQUENCE [LARGE SCALE GENOMIC DNA]</scope>
    <source>
        <strain evidence="2 3">DP7</strain>
    </source>
</reference>
<keyword evidence="1" id="KW-0812">Transmembrane</keyword>
<accession>G9XVB3</accession>
<dbReference type="HOGENOM" id="CLU_2552705_0_0_9"/>
<gene>
    <name evidence="2" type="ORF">HMPREF0322_04925</name>
</gene>
<dbReference type="AlphaFoldDB" id="G9XVB3"/>
<organism evidence="2 3">
    <name type="scientific">Desulfitobacterium hafniense DP7</name>
    <dbReference type="NCBI Taxonomy" id="537010"/>
    <lineage>
        <taxon>Bacteria</taxon>
        <taxon>Bacillati</taxon>
        <taxon>Bacillota</taxon>
        <taxon>Clostridia</taxon>
        <taxon>Eubacteriales</taxon>
        <taxon>Desulfitobacteriaceae</taxon>
        <taxon>Desulfitobacterium</taxon>
    </lineage>
</organism>
<evidence type="ECO:0000313" key="2">
    <source>
        <dbReference type="EMBL" id="EHL04415.1"/>
    </source>
</evidence>
<keyword evidence="1" id="KW-0472">Membrane</keyword>